<gene>
    <name evidence="2" type="ORF">AAFH96_15305</name>
</gene>
<evidence type="ECO:0000256" key="1">
    <source>
        <dbReference type="SAM" id="MobiDB-lite"/>
    </source>
</evidence>
<protein>
    <submittedName>
        <fullName evidence="2">Manganese catalase family protein</fullName>
    </submittedName>
</protein>
<reference evidence="2 3" key="1">
    <citation type="submission" date="2024-04" db="EMBL/GenBank/DDBJ databases">
        <title>Polymorphospora sp. isolated from Baiyangdian Lake in Xiong'an New Area.</title>
        <authorList>
            <person name="Zhang X."/>
            <person name="Liu J."/>
        </authorList>
    </citation>
    <scope>NUCLEOTIDE SEQUENCE [LARGE SCALE GENOMIC DNA]</scope>
    <source>
        <strain evidence="2 3">2-325</strain>
    </source>
</reference>
<dbReference type="Gene3D" id="3.30.1530.10">
    <property type="entry name" value="manganese catalase, domain 2, chain A"/>
    <property type="match status" value="1"/>
</dbReference>
<organism evidence="2 3">
    <name type="scientific">Polymorphospora lycopeni</name>
    <dbReference type="NCBI Taxonomy" id="3140240"/>
    <lineage>
        <taxon>Bacteria</taxon>
        <taxon>Bacillati</taxon>
        <taxon>Actinomycetota</taxon>
        <taxon>Actinomycetes</taxon>
        <taxon>Micromonosporales</taxon>
        <taxon>Micromonosporaceae</taxon>
        <taxon>Polymorphospora</taxon>
    </lineage>
</organism>
<evidence type="ECO:0000313" key="2">
    <source>
        <dbReference type="EMBL" id="MFB6394466.1"/>
    </source>
</evidence>
<dbReference type="SUPFAM" id="SSF47240">
    <property type="entry name" value="Ferritin-like"/>
    <property type="match status" value="1"/>
</dbReference>
<name>A0ABV5CRN7_9ACTN</name>
<dbReference type="InterPro" id="IPR009078">
    <property type="entry name" value="Ferritin-like_SF"/>
</dbReference>
<dbReference type="EMBL" id="JBCGDC010000037">
    <property type="protein sequence ID" value="MFB6394466.1"/>
    <property type="molecule type" value="Genomic_DNA"/>
</dbReference>
<dbReference type="InterPro" id="IPR007760">
    <property type="entry name" value="Mn_catalase"/>
</dbReference>
<comment type="caution">
    <text evidence="2">The sequence shown here is derived from an EMBL/GenBank/DDBJ whole genome shotgun (WGS) entry which is preliminary data.</text>
</comment>
<evidence type="ECO:0000313" key="3">
    <source>
        <dbReference type="Proteomes" id="UP001582793"/>
    </source>
</evidence>
<keyword evidence="3" id="KW-1185">Reference proteome</keyword>
<feature type="region of interest" description="Disordered" evidence="1">
    <location>
        <begin position="76"/>
        <end position="132"/>
    </location>
</feature>
<dbReference type="InterPro" id="IPR027407">
    <property type="entry name" value="Mn_catalase_C"/>
</dbReference>
<dbReference type="Proteomes" id="UP001582793">
    <property type="component" value="Unassembled WGS sequence"/>
</dbReference>
<feature type="region of interest" description="Disordered" evidence="1">
    <location>
        <begin position="1"/>
        <end position="31"/>
    </location>
</feature>
<sequence>MARRDRAAQAGRTGRDAGTGGVPRRRTGEPVLLPLAAIEQLKQDGLEEMPVPEAFPDAEQENRFSYQYINFSEGEEAAEGRWASGPSPDGKGEFSYQATPTAHAPAPVLAPADPRLHGTPPPAPVGSSGGRH</sequence>
<dbReference type="Pfam" id="PF05067">
    <property type="entry name" value="Mn_catalase"/>
    <property type="match status" value="1"/>
</dbReference>
<proteinExistence type="predicted"/>
<accession>A0ABV5CRN7</accession>